<evidence type="ECO:0000313" key="2">
    <source>
        <dbReference type="Proteomes" id="UP001165121"/>
    </source>
</evidence>
<name>A0A9W6TSN3_9STRA</name>
<evidence type="ECO:0000313" key="1">
    <source>
        <dbReference type="EMBL" id="GMF18895.1"/>
    </source>
</evidence>
<dbReference type="Pfam" id="PF14223">
    <property type="entry name" value="Retrotran_gag_2"/>
    <property type="match status" value="1"/>
</dbReference>
<sequence length="158" mass="17883">MSPKPLGTNDVLLLKPEEAALRSTAAWEAAGLKAQVELMKLLGHTYQSMVRESSSAIQAWETLPGFFVKQNLHNRVQLRKHLQAFEMSTGDDLLQHLMQFDEMCLRLSAVGDEVAEDERLVILLGSLPQDYDRTVKIIEDHGNRTLLEAKEMLRRLGQ</sequence>
<reference evidence="1" key="1">
    <citation type="submission" date="2023-04" db="EMBL/GenBank/DDBJ databases">
        <title>Phytophthora fragariaefolia NBRC 109709.</title>
        <authorList>
            <person name="Ichikawa N."/>
            <person name="Sato H."/>
            <person name="Tonouchi N."/>
        </authorList>
    </citation>
    <scope>NUCLEOTIDE SEQUENCE</scope>
    <source>
        <strain evidence="1">NBRC 109709</strain>
    </source>
</reference>
<keyword evidence="2" id="KW-1185">Reference proteome</keyword>
<proteinExistence type="predicted"/>
<dbReference type="EMBL" id="BSXT01000143">
    <property type="protein sequence ID" value="GMF18895.1"/>
    <property type="molecule type" value="Genomic_DNA"/>
</dbReference>
<protein>
    <submittedName>
        <fullName evidence="1">Unnamed protein product</fullName>
    </submittedName>
</protein>
<comment type="caution">
    <text evidence="1">The sequence shown here is derived from an EMBL/GenBank/DDBJ whole genome shotgun (WGS) entry which is preliminary data.</text>
</comment>
<organism evidence="1 2">
    <name type="scientific">Phytophthora fragariaefolia</name>
    <dbReference type="NCBI Taxonomy" id="1490495"/>
    <lineage>
        <taxon>Eukaryota</taxon>
        <taxon>Sar</taxon>
        <taxon>Stramenopiles</taxon>
        <taxon>Oomycota</taxon>
        <taxon>Peronosporomycetes</taxon>
        <taxon>Peronosporales</taxon>
        <taxon>Peronosporaceae</taxon>
        <taxon>Phytophthora</taxon>
    </lineage>
</organism>
<dbReference type="OrthoDB" id="98936at2759"/>
<dbReference type="Proteomes" id="UP001165121">
    <property type="component" value="Unassembled WGS sequence"/>
</dbReference>
<dbReference type="AlphaFoldDB" id="A0A9W6TSN3"/>
<gene>
    <name evidence="1" type="ORF">Pfra01_000180400</name>
</gene>
<accession>A0A9W6TSN3</accession>